<protein>
    <recommendedName>
        <fullName evidence="7">Peptidase A1 domain-containing protein</fullName>
    </recommendedName>
</protein>
<dbReference type="InterPro" id="IPR033876">
    <property type="entry name" value="SAP-like"/>
</dbReference>
<feature type="chain" id="PRO_5047514600" description="Peptidase A1 domain-containing protein" evidence="6">
    <location>
        <begin position="19"/>
        <end position="544"/>
    </location>
</feature>
<sequence>MALRLCAVLLGAAASVSGQAIDVSAVSDAFPTVSTVSASPVPLSTSTAAAAAAATTATTATAEDMQDGCIHFQIVHSTNTAHFGKRAVELTLANRSDVAYYAKLNFGTPAQAQYVQLDTGSFELWVNPTCTTGLSAGDASFCEAVGHFDTSSSSTFASLGVGKQLQYGIGSANITYVTDDISLPGTSSVLSQVQFGVATSTTDEFSGILGIGYGLGLTTRYPNFVDELALQNVTKVKAFSLALGSKTEQEGVIVFGGVDTSKFAGKLARLPITPAKFSPDGVPRYWVNMTGMSLTTPAGASKAYADSALQVFLDSGSTLTLLPTDLANSIASDFGATDGPNSDGFYTVDCSLVAAAGTGSLDFAFAGTTIRVPYSELIRQSGSACMLGLQASTDFVLLGDTFLRSAYVVIDQTDNVVWMAPYTNCGSTPAALASAGSLATLTGACAQSNSLDVSGASGSDESSSLASSTAASTKTTLSPTQSSAAVLVTAVAKTATASQSAASSASSGVVTSAASVKQTGRGQLAGVVVGVIVAMFGGSLLDWL</sequence>
<dbReference type="CDD" id="cd05474">
    <property type="entry name" value="SAP_like"/>
    <property type="match status" value="1"/>
</dbReference>
<dbReference type="InterPro" id="IPR033121">
    <property type="entry name" value="PEPTIDASE_A1"/>
</dbReference>
<evidence type="ECO:0000259" key="7">
    <source>
        <dbReference type="PROSITE" id="PS51767"/>
    </source>
</evidence>
<evidence type="ECO:0000256" key="4">
    <source>
        <dbReference type="ARBA" id="ARBA00022750"/>
    </source>
</evidence>
<dbReference type="PRINTS" id="PR00792">
    <property type="entry name" value="PEPSIN"/>
</dbReference>
<keyword evidence="3 6" id="KW-0732">Signal</keyword>
<feature type="signal peptide" evidence="6">
    <location>
        <begin position="1"/>
        <end position="18"/>
    </location>
</feature>
<feature type="domain" description="Peptidase A1" evidence="7">
    <location>
        <begin position="100"/>
        <end position="420"/>
    </location>
</feature>
<evidence type="ECO:0000256" key="6">
    <source>
        <dbReference type="SAM" id="SignalP"/>
    </source>
</evidence>
<keyword evidence="5" id="KW-0378">Hydrolase</keyword>
<comment type="caution">
    <text evidence="8">The sequence shown here is derived from an EMBL/GenBank/DDBJ whole genome shotgun (WGS) entry which is preliminary data.</text>
</comment>
<dbReference type="Pfam" id="PF00026">
    <property type="entry name" value="Asp"/>
    <property type="match status" value="1"/>
</dbReference>
<dbReference type="PROSITE" id="PS51767">
    <property type="entry name" value="PEPTIDASE_A1"/>
    <property type="match status" value="1"/>
</dbReference>
<proteinExistence type="inferred from homology"/>
<dbReference type="SUPFAM" id="SSF50630">
    <property type="entry name" value="Acid proteases"/>
    <property type="match status" value="1"/>
</dbReference>
<name>A0ABP0B6F6_9PEZI</name>
<gene>
    <name evidence="8" type="ORF">SCUCBS95973_002391</name>
</gene>
<dbReference type="InterPro" id="IPR021109">
    <property type="entry name" value="Peptidase_aspartic_dom_sf"/>
</dbReference>
<dbReference type="InterPro" id="IPR001461">
    <property type="entry name" value="Aspartic_peptidase_A1"/>
</dbReference>
<organism evidence="8 9">
    <name type="scientific">Sporothrix curviconia</name>
    <dbReference type="NCBI Taxonomy" id="1260050"/>
    <lineage>
        <taxon>Eukaryota</taxon>
        <taxon>Fungi</taxon>
        <taxon>Dikarya</taxon>
        <taxon>Ascomycota</taxon>
        <taxon>Pezizomycotina</taxon>
        <taxon>Sordariomycetes</taxon>
        <taxon>Sordariomycetidae</taxon>
        <taxon>Ophiostomatales</taxon>
        <taxon>Ophiostomataceae</taxon>
        <taxon>Sporothrix</taxon>
    </lineage>
</organism>
<dbReference type="PANTHER" id="PTHR47966">
    <property type="entry name" value="BETA-SITE APP-CLEAVING ENZYME, ISOFORM A-RELATED"/>
    <property type="match status" value="1"/>
</dbReference>
<dbReference type="PANTHER" id="PTHR47966:SF65">
    <property type="entry name" value="ASPARTIC-TYPE ENDOPEPTIDASE"/>
    <property type="match status" value="1"/>
</dbReference>
<evidence type="ECO:0000256" key="5">
    <source>
        <dbReference type="ARBA" id="ARBA00022801"/>
    </source>
</evidence>
<comment type="similarity">
    <text evidence="1">Belongs to the peptidase A1 family.</text>
</comment>
<accession>A0ABP0B6F6</accession>
<dbReference type="Proteomes" id="UP001642405">
    <property type="component" value="Unassembled WGS sequence"/>
</dbReference>
<keyword evidence="4" id="KW-0064">Aspartyl protease</keyword>
<evidence type="ECO:0000313" key="8">
    <source>
        <dbReference type="EMBL" id="CAK7215172.1"/>
    </source>
</evidence>
<keyword evidence="2" id="KW-0645">Protease</keyword>
<evidence type="ECO:0000256" key="1">
    <source>
        <dbReference type="ARBA" id="ARBA00007447"/>
    </source>
</evidence>
<evidence type="ECO:0000256" key="3">
    <source>
        <dbReference type="ARBA" id="ARBA00022729"/>
    </source>
</evidence>
<dbReference type="Gene3D" id="2.40.70.10">
    <property type="entry name" value="Acid Proteases"/>
    <property type="match status" value="2"/>
</dbReference>
<evidence type="ECO:0000313" key="9">
    <source>
        <dbReference type="Proteomes" id="UP001642405"/>
    </source>
</evidence>
<keyword evidence="9" id="KW-1185">Reference proteome</keyword>
<evidence type="ECO:0000256" key="2">
    <source>
        <dbReference type="ARBA" id="ARBA00022670"/>
    </source>
</evidence>
<dbReference type="EMBL" id="CAWUHB010000009">
    <property type="protein sequence ID" value="CAK7215172.1"/>
    <property type="molecule type" value="Genomic_DNA"/>
</dbReference>
<reference evidence="8 9" key="1">
    <citation type="submission" date="2024-01" db="EMBL/GenBank/DDBJ databases">
        <authorList>
            <person name="Allen C."/>
            <person name="Tagirdzhanova G."/>
        </authorList>
    </citation>
    <scope>NUCLEOTIDE SEQUENCE [LARGE SCALE GENOMIC DNA]</scope>
</reference>